<protein>
    <submittedName>
        <fullName evidence="1">Uncharacterized protein</fullName>
    </submittedName>
</protein>
<gene>
    <name evidence="1" type="ORF">UC8_12660</name>
</gene>
<keyword evidence="2" id="KW-1185">Reference proteome</keyword>
<dbReference type="KEGG" id="rul:UC8_12660"/>
<name>A0A5B9QN53_9BACT</name>
<evidence type="ECO:0000313" key="2">
    <source>
        <dbReference type="Proteomes" id="UP000325286"/>
    </source>
</evidence>
<reference evidence="1 2" key="1">
    <citation type="submission" date="2019-08" db="EMBL/GenBank/DDBJ databases">
        <title>Deep-cultivation of Planctomycetes and their phenomic and genomic characterization uncovers novel biology.</title>
        <authorList>
            <person name="Wiegand S."/>
            <person name="Jogler M."/>
            <person name="Boedeker C."/>
            <person name="Pinto D."/>
            <person name="Vollmers J."/>
            <person name="Rivas-Marin E."/>
            <person name="Kohn T."/>
            <person name="Peeters S.H."/>
            <person name="Heuer A."/>
            <person name="Rast P."/>
            <person name="Oberbeckmann S."/>
            <person name="Bunk B."/>
            <person name="Jeske O."/>
            <person name="Meyerdierks A."/>
            <person name="Storesund J.E."/>
            <person name="Kallscheuer N."/>
            <person name="Luecker S."/>
            <person name="Lage O.M."/>
            <person name="Pohl T."/>
            <person name="Merkel B.J."/>
            <person name="Hornburger P."/>
            <person name="Mueller R.-W."/>
            <person name="Bruemmer F."/>
            <person name="Labrenz M."/>
            <person name="Spormann A.M."/>
            <person name="Op den Camp H."/>
            <person name="Overmann J."/>
            <person name="Amann R."/>
            <person name="Jetten M.S.M."/>
            <person name="Mascher T."/>
            <person name="Medema M.H."/>
            <person name="Devos D.P."/>
            <person name="Kaster A.-K."/>
            <person name="Ovreas L."/>
            <person name="Rohde M."/>
            <person name="Galperin M.Y."/>
            <person name="Jogler C."/>
        </authorList>
    </citation>
    <scope>NUCLEOTIDE SEQUENCE [LARGE SCALE GENOMIC DNA]</scope>
    <source>
        <strain evidence="1 2">UC8</strain>
    </source>
</reference>
<evidence type="ECO:0000313" key="1">
    <source>
        <dbReference type="EMBL" id="QEG39302.1"/>
    </source>
</evidence>
<dbReference type="EMBL" id="CP042914">
    <property type="protein sequence ID" value="QEG39302.1"/>
    <property type="molecule type" value="Genomic_DNA"/>
</dbReference>
<dbReference type="Proteomes" id="UP000325286">
    <property type="component" value="Chromosome"/>
</dbReference>
<sequence length="29" mass="3366">MIMRRFVTMSILVPAWMRLLTLTGDCPNV</sequence>
<proteinExistence type="predicted"/>
<accession>A0A5B9QN53</accession>
<organism evidence="1 2">
    <name type="scientific">Roseimaritima ulvae</name>
    <dbReference type="NCBI Taxonomy" id="980254"/>
    <lineage>
        <taxon>Bacteria</taxon>
        <taxon>Pseudomonadati</taxon>
        <taxon>Planctomycetota</taxon>
        <taxon>Planctomycetia</taxon>
        <taxon>Pirellulales</taxon>
        <taxon>Pirellulaceae</taxon>
        <taxon>Roseimaritima</taxon>
    </lineage>
</organism>
<dbReference type="AlphaFoldDB" id="A0A5B9QN53"/>